<organism evidence="2">
    <name type="scientific">Spongospora subterranea</name>
    <dbReference type="NCBI Taxonomy" id="70186"/>
    <lineage>
        <taxon>Eukaryota</taxon>
        <taxon>Sar</taxon>
        <taxon>Rhizaria</taxon>
        <taxon>Endomyxa</taxon>
        <taxon>Phytomyxea</taxon>
        <taxon>Plasmodiophorida</taxon>
        <taxon>Plasmodiophoridae</taxon>
        <taxon>Spongospora</taxon>
    </lineage>
</organism>
<proteinExistence type="predicted"/>
<dbReference type="EMBL" id="HACM01007341">
    <property type="protein sequence ID" value="CRZ07783.1"/>
    <property type="molecule type" value="Transcribed_RNA"/>
</dbReference>
<dbReference type="EMBL" id="HACM01007355">
    <property type="protein sequence ID" value="CRZ07797.1"/>
    <property type="molecule type" value="Transcribed_RNA"/>
</dbReference>
<protein>
    <submittedName>
        <fullName evidence="2">Uncharacterized protein</fullName>
    </submittedName>
</protein>
<feature type="non-terminal residue" evidence="2">
    <location>
        <position position="1"/>
    </location>
</feature>
<dbReference type="EMBL" id="HACM01007329">
    <property type="protein sequence ID" value="CRZ07771.1"/>
    <property type="molecule type" value="Transcribed_RNA"/>
</dbReference>
<dbReference type="EMBL" id="HACM01007337">
    <property type="protein sequence ID" value="CRZ07779.1"/>
    <property type="molecule type" value="Transcribed_RNA"/>
</dbReference>
<evidence type="ECO:0000313" key="2">
    <source>
        <dbReference type="EMBL" id="CRZ07771.1"/>
    </source>
</evidence>
<dbReference type="EMBL" id="HACM01007336">
    <property type="protein sequence ID" value="CRZ07778.1"/>
    <property type="molecule type" value="Transcribed_RNA"/>
</dbReference>
<evidence type="ECO:0000256" key="1">
    <source>
        <dbReference type="SAM" id="Phobius"/>
    </source>
</evidence>
<dbReference type="AlphaFoldDB" id="A0A0H5R1D3"/>
<keyword evidence="1" id="KW-1133">Transmembrane helix</keyword>
<reference evidence="2" key="1">
    <citation type="submission" date="2015-04" db="EMBL/GenBank/DDBJ databases">
        <title>The genome sequence of the plant pathogenic Rhizarian Plasmodiophora brassicae reveals insights in its biotrophic life cycle and the origin of chitin synthesis.</title>
        <authorList>
            <person name="Schwelm A."/>
            <person name="Fogelqvist J."/>
            <person name="Knaust A."/>
            <person name="Julke S."/>
            <person name="Lilja T."/>
            <person name="Dhandapani V."/>
            <person name="Bonilla-Rosso G."/>
            <person name="Karlsson M."/>
            <person name="Shevchenko A."/>
            <person name="Choi S.R."/>
            <person name="Kim H.G."/>
            <person name="Park J.Y."/>
            <person name="Lim Y.P."/>
            <person name="Ludwig-Muller J."/>
            <person name="Dixelius C."/>
        </authorList>
    </citation>
    <scope>NUCLEOTIDE SEQUENCE</scope>
    <source>
        <tissue evidence="2">Potato root galls</tissue>
    </source>
</reference>
<accession>A0A0H5R1D3</accession>
<feature type="transmembrane region" description="Helical" evidence="1">
    <location>
        <begin position="80"/>
        <end position="101"/>
    </location>
</feature>
<keyword evidence="1" id="KW-0812">Transmembrane</keyword>
<keyword evidence="1" id="KW-0472">Membrane</keyword>
<sequence length="114" mass="12922">WDLPPHDYIAYPELLSSMPGSLRKIFCHCLFMAPNCCVERNYRERLVELSAFLESASEYFDCFECLSQCLHLFVSSIPMLLRFGLHLLCPVLALLISMCGVDSRGSLRNLSLSG</sequence>
<name>A0A0H5R1D3_9EUKA</name>